<dbReference type="AlphaFoldDB" id="A0AAV0W180"/>
<gene>
    <name evidence="2" type="ORF">MEUPH1_LOCUS5789</name>
</gene>
<dbReference type="SMART" id="SM00595">
    <property type="entry name" value="MADF"/>
    <property type="match status" value="1"/>
</dbReference>
<organism evidence="2 3">
    <name type="scientific">Macrosiphum euphorbiae</name>
    <name type="common">potato aphid</name>
    <dbReference type="NCBI Taxonomy" id="13131"/>
    <lineage>
        <taxon>Eukaryota</taxon>
        <taxon>Metazoa</taxon>
        <taxon>Ecdysozoa</taxon>
        <taxon>Arthropoda</taxon>
        <taxon>Hexapoda</taxon>
        <taxon>Insecta</taxon>
        <taxon>Pterygota</taxon>
        <taxon>Neoptera</taxon>
        <taxon>Paraneoptera</taxon>
        <taxon>Hemiptera</taxon>
        <taxon>Sternorrhyncha</taxon>
        <taxon>Aphidomorpha</taxon>
        <taxon>Aphidoidea</taxon>
        <taxon>Aphididae</taxon>
        <taxon>Macrosiphini</taxon>
        <taxon>Macrosiphum</taxon>
    </lineage>
</organism>
<dbReference type="PANTHER" id="PTHR21505">
    <property type="entry name" value="MADF DOMAIN-CONTAINING PROTEIN-RELATED"/>
    <property type="match status" value="1"/>
</dbReference>
<keyword evidence="3" id="KW-1185">Reference proteome</keyword>
<dbReference type="Proteomes" id="UP001160148">
    <property type="component" value="Unassembled WGS sequence"/>
</dbReference>
<feature type="domain" description="MADF" evidence="1">
    <location>
        <begin position="17"/>
        <end position="100"/>
    </location>
</feature>
<sequence length="125" mass="14859">MATSECSEKWSNVNTCIFIDLYKERPYLWNPKHLQYKNKLIRFDGLTEIGNIMKISVEECEKKIKNLLSQYDREKKKIKKTKSPAQVLVLLKTFGLHMNKCIFFRIGINQCTQGIQEKKRPRVQY</sequence>
<dbReference type="EMBL" id="CARXXK010000001">
    <property type="protein sequence ID" value="CAI6349198.1"/>
    <property type="molecule type" value="Genomic_DNA"/>
</dbReference>
<name>A0AAV0W180_9HEMI</name>
<protein>
    <recommendedName>
        <fullName evidence="1">MADF domain-containing protein</fullName>
    </recommendedName>
</protein>
<dbReference type="PROSITE" id="PS51029">
    <property type="entry name" value="MADF"/>
    <property type="match status" value="1"/>
</dbReference>
<dbReference type="Pfam" id="PF10545">
    <property type="entry name" value="MADF_DNA_bdg"/>
    <property type="match status" value="1"/>
</dbReference>
<accession>A0AAV0W180</accession>
<dbReference type="InterPro" id="IPR006578">
    <property type="entry name" value="MADF-dom"/>
</dbReference>
<evidence type="ECO:0000313" key="3">
    <source>
        <dbReference type="Proteomes" id="UP001160148"/>
    </source>
</evidence>
<evidence type="ECO:0000259" key="1">
    <source>
        <dbReference type="PROSITE" id="PS51029"/>
    </source>
</evidence>
<comment type="caution">
    <text evidence="2">The sequence shown here is derived from an EMBL/GenBank/DDBJ whole genome shotgun (WGS) entry which is preliminary data.</text>
</comment>
<dbReference type="PANTHER" id="PTHR21505:SF12">
    <property type="entry name" value="MADF DOMAIN-CONTAINING PROTEIN-RELATED"/>
    <property type="match status" value="1"/>
</dbReference>
<proteinExistence type="predicted"/>
<reference evidence="2 3" key="1">
    <citation type="submission" date="2023-01" db="EMBL/GenBank/DDBJ databases">
        <authorList>
            <person name="Whitehead M."/>
        </authorList>
    </citation>
    <scope>NUCLEOTIDE SEQUENCE [LARGE SCALE GENOMIC DNA]</scope>
</reference>
<evidence type="ECO:0000313" key="2">
    <source>
        <dbReference type="EMBL" id="CAI6349198.1"/>
    </source>
</evidence>